<dbReference type="EMBL" id="MHLR01000008">
    <property type="protein sequence ID" value="OGZ15642.1"/>
    <property type="molecule type" value="Genomic_DNA"/>
</dbReference>
<keyword evidence="1" id="KW-0732">Signal</keyword>
<protein>
    <recommendedName>
        <fullName evidence="4">SH3b domain-containing protein</fullName>
    </recommendedName>
</protein>
<name>A0A1G2DQG3_9BACT</name>
<dbReference type="AlphaFoldDB" id="A0A1G2DQG3"/>
<evidence type="ECO:0008006" key="4">
    <source>
        <dbReference type="Google" id="ProtNLM"/>
    </source>
</evidence>
<organism evidence="2 3">
    <name type="scientific">Candidatus Lloydbacteria bacterium RIFCSPLOWO2_02_FULL_51_11</name>
    <dbReference type="NCBI Taxonomy" id="1798667"/>
    <lineage>
        <taxon>Bacteria</taxon>
        <taxon>Candidatus Lloydiibacteriota</taxon>
    </lineage>
</organism>
<sequence>MKTVPALFVFAVVATFMMALAPAAYSFTIPAQNQKIRLEELPSGIEITETLRRFRENLRVGPSIHADVVREIGPADIFLYLGERKNGWIKLQIFTYASMVKPVIGWTYGEFFGIPEETGIMPFQKGASTYVVTEATTMYKSPSPIAALGGQLAVGDKIQVHALLGHWLRIADDRWVYGEFAEIVLPHPTAEKTLAHFLNLGVPQWFLSCDEGRSTITATAGKTFSITLLEVKRRASEAKNMLTVYMVSDQNAWTWKAFKVSAEYPQGEEVPMDTIERAVEQEAPKLFMYRQSQEPTKKRLLSTGCTLTDARKMSKA</sequence>
<feature type="chain" id="PRO_5009582617" description="SH3b domain-containing protein" evidence="1">
    <location>
        <begin position="27"/>
        <end position="316"/>
    </location>
</feature>
<evidence type="ECO:0000256" key="1">
    <source>
        <dbReference type="SAM" id="SignalP"/>
    </source>
</evidence>
<gene>
    <name evidence="2" type="ORF">A3J08_00405</name>
</gene>
<proteinExistence type="predicted"/>
<dbReference type="Proteomes" id="UP000177573">
    <property type="component" value="Unassembled WGS sequence"/>
</dbReference>
<evidence type="ECO:0000313" key="2">
    <source>
        <dbReference type="EMBL" id="OGZ15642.1"/>
    </source>
</evidence>
<feature type="signal peptide" evidence="1">
    <location>
        <begin position="1"/>
        <end position="26"/>
    </location>
</feature>
<reference evidence="2 3" key="1">
    <citation type="journal article" date="2016" name="Nat. Commun.">
        <title>Thousands of microbial genomes shed light on interconnected biogeochemical processes in an aquifer system.</title>
        <authorList>
            <person name="Anantharaman K."/>
            <person name="Brown C.T."/>
            <person name="Hug L.A."/>
            <person name="Sharon I."/>
            <person name="Castelle C.J."/>
            <person name="Probst A.J."/>
            <person name="Thomas B.C."/>
            <person name="Singh A."/>
            <person name="Wilkins M.J."/>
            <person name="Karaoz U."/>
            <person name="Brodie E.L."/>
            <person name="Williams K.H."/>
            <person name="Hubbard S.S."/>
            <person name="Banfield J.F."/>
        </authorList>
    </citation>
    <scope>NUCLEOTIDE SEQUENCE [LARGE SCALE GENOMIC DNA]</scope>
</reference>
<evidence type="ECO:0000313" key="3">
    <source>
        <dbReference type="Proteomes" id="UP000177573"/>
    </source>
</evidence>
<comment type="caution">
    <text evidence="2">The sequence shown here is derived from an EMBL/GenBank/DDBJ whole genome shotgun (WGS) entry which is preliminary data.</text>
</comment>
<accession>A0A1G2DQG3</accession>